<keyword evidence="2" id="KW-1185">Reference proteome</keyword>
<accession>A0ABS4KTY8</accession>
<name>A0ABS4KTY8_9CLOT</name>
<evidence type="ECO:0000313" key="2">
    <source>
        <dbReference type="Proteomes" id="UP001519307"/>
    </source>
</evidence>
<comment type="caution">
    <text evidence="1">The sequence shown here is derived from an EMBL/GenBank/DDBJ whole genome shotgun (WGS) entry which is preliminary data.</text>
</comment>
<organism evidence="1 2">
    <name type="scientific">Clostridium algifaecis</name>
    <dbReference type="NCBI Taxonomy" id="1472040"/>
    <lineage>
        <taxon>Bacteria</taxon>
        <taxon>Bacillati</taxon>
        <taxon>Bacillota</taxon>
        <taxon>Clostridia</taxon>
        <taxon>Eubacteriales</taxon>
        <taxon>Clostridiaceae</taxon>
        <taxon>Clostridium</taxon>
    </lineage>
</organism>
<evidence type="ECO:0000313" key="1">
    <source>
        <dbReference type="EMBL" id="MBP2033524.1"/>
    </source>
</evidence>
<proteinExistence type="predicted"/>
<reference evidence="1 2" key="1">
    <citation type="submission" date="2021-03" db="EMBL/GenBank/DDBJ databases">
        <title>Genomic Encyclopedia of Type Strains, Phase IV (KMG-IV): sequencing the most valuable type-strain genomes for metagenomic binning, comparative biology and taxonomic classification.</title>
        <authorList>
            <person name="Goeker M."/>
        </authorList>
    </citation>
    <scope>NUCLEOTIDE SEQUENCE [LARGE SCALE GENOMIC DNA]</scope>
    <source>
        <strain evidence="1 2">DSM 28783</strain>
    </source>
</reference>
<dbReference type="Proteomes" id="UP001519307">
    <property type="component" value="Unassembled WGS sequence"/>
</dbReference>
<dbReference type="RefSeq" id="WP_209702776.1">
    <property type="nucleotide sequence ID" value="NZ_JAGGLM010000016.1"/>
</dbReference>
<sequence length="45" mass="5221">MKNSAKKVVAKFAKKLFTRKAFSTHDSACYELLYQPKEPECLKKN</sequence>
<dbReference type="EMBL" id="JAGGLM010000016">
    <property type="protein sequence ID" value="MBP2033524.1"/>
    <property type="molecule type" value="Genomic_DNA"/>
</dbReference>
<gene>
    <name evidence="1" type="ORF">J2Z42_002227</name>
</gene>
<protein>
    <submittedName>
        <fullName evidence="1">Cyclic lactone autoinducer peptide</fullName>
    </submittedName>
</protein>